<name>R7VVT7_COLLI</name>
<evidence type="ECO:0000313" key="2">
    <source>
        <dbReference type="EMBL" id="EMC90050.1"/>
    </source>
</evidence>
<dbReference type="AlphaFoldDB" id="R7VVT7"/>
<evidence type="ECO:0000256" key="1">
    <source>
        <dbReference type="SAM" id="MobiDB-lite"/>
    </source>
</evidence>
<feature type="region of interest" description="Disordered" evidence="1">
    <location>
        <begin position="61"/>
        <end position="127"/>
    </location>
</feature>
<reference evidence="2" key="1">
    <citation type="journal article" date="2013" name="Science">
        <title>Genomic diversity and evolution of the head crest in the rock pigeon.</title>
        <authorList>
            <person name="Shapiro M.D."/>
            <person name="Kronenberg Z."/>
            <person name="Li C."/>
            <person name="Domyan E.T."/>
            <person name="Pan H."/>
            <person name="Campbell M."/>
            <person name="Tan H."/>
            <person name="Huff C.D."/>
            <person name="Hu H."/>
            <person name="Vickrey A.I."/>
            <person name="Nielsen S.C."/>
            <person name="Stringham S.A."/>
            <person name="Hu H."/>
            <person name="Willerslev E."/>
            <person name="Gilbert M.T."/>
            <person name="Yandell M."/>
            <person name="Zhang G."/>
            <person name="Wang J."/>
        </authorList>
    </citation>
    <scope>NUCLEOTIDE SEQUENCE [LARGE SCALE GENOMIC DNA]</scope>
    <source>
        <tissue evidence="2">Blood</tissue>
    </source>
</reference>
<dbReference type="EMBL" id="KB376314">
    <property type="protein sequence ID" value="EMC90050.1"/>
    <property type="molecule type" value="Genomic_DNA"/>
</dbReference>
<gene>
    <name evidence="2" type="ORF">A306_00874</name>
</gene>
<protein>
    <submittedName>
        <fullName evidence="2">Uncharacterized protein</fullName>
    </submittedName>
</protein>
<sequence length="127" mass="13742">MRELMAVPARAPGHAAVGELLQQLEQHEGLRIARKANRGLWAAKYTNRSPGNKNMAGAATRKVNGGSEVPQKTSSAVLRGADRNRRSSEGIGGKRGVLRGKEGKMRPLGRAKSNWGSFEGKREKRGI</sequence>
<organism evidence="2">
    <name type="scientific">Columba livia</name>
    <name type="common">Rock dove</name>
    <dbReference type="NCBI Taxonomy" id="8932"/>
    <lineage>
        <taxon>Eukaryota</taxon>
        <taxon>Metazoa</taxon>
        <taxon>Chordata</taxon>
        <taxon>Craniata</taxon>
        <taxon>Vertebrata</taxon>
        <taxon>Euteleostomi</taxon>
        <taxon>Archelosauria</taxon>
        <taxon>Archosauria</taxon>
        <taxon>Dinosauria</taxon>
        <taxon>Saurischia</taxon>
        <taxon>Theropoda</taxon>
        <taxon>Coelurosauria</taxon>
        <taxon>Aves</taxon>
        <taxon>Neognathae</taxon>
        <taxon>Neoaves</taxon>
        <taxon>Columbimorphae</taxon>
        <taxon>Columbiformes</taxon>
        <taxon>Columbidae</taxon>
        <taxon>Columba</taxon>
    </lineage>
</organism>
<proteinExistence type="predicted"/>
<accession>R7VVT7</accession>